<name>A0A1V6LQ28_9FLAO</name>
<evidence type="ECO:0000256" key="2">
    <source>
        <dbReference type="ARBA" id="ARBA00022803"/>
    </source>
</evidence>
<feature type="repeat" description="TPR" evidence="3">
    <location>
        <begin position="648"/>
        <end position="681"/>
    </location>
</feature>
<evidence type="ECO:0000256" key="4">
    <source>
        <dbReference type="SAM" id="SignalP"/>
    </source>
</evidence>
<feature type="repeat" description="TPR" evidence="3">
    <location>
        <begin position="314"/>
        <end position="347"/>
    </location>
</feature>
<feature type="repeat" description="TPR" evidence="3">
    <location>
        <begin position="539"/>
        <end position="572"/>
    </location>
</feature>
<dbReference type="Pfam" id="PF13174">
    <property type="entry name" value="TPR_6"/>
    <property type="match status" value="2"/>
</dbReference>
<dbReference type="Proteomes" id="UP000191680">
    <property type="component" value="Unassembled WGS sequence"/>
</dbReference>
<dbReference type="Pfam" id="PF13432">
    <property type="entry name" value="TPR_16"/>
    <property type="match status" value="3"/>
</dbReference>
<proteinExistence type="predicted"/>
<dbReference type="InterPro" id="IPR006597">
    <property type="entry name" value="Sel1-like"/>
</dbReference>
<dbReference type="EMBL" id="MTBC01000008">
    <property type="protein sequence ID" value="OQD42137.1"/>
    <property type="molecule type" value="Genomic_DNA"/>
</dbReference>
<dbReference type="Gene3D" id="1.25.40.10">
    <property type="entry name" value="Tetratricopeptide repeat domain"/>
    <property type="match status" value="8"/>
</dbReference>
<dbReference type="OrthoDB" id="9814448at2"/>
<dbReference type="AlphaFoldDB" id="A0A1V6LQ28"/>
<evidence type="ECO:0000313" key="6">
    <source>
        <dbReference type="Proteomes" id="UP000191680"/>
    </source>
</evidence>
<dbReference type="SUPFAM" id="SSF48452">
    <property type="entry name" value="TPR-like"/>
    <property type="match status" value="6"/>
</dbReference>
<dbReference type="PANTHER" id="PTHR45586">
    <property type="entry name" value="TPR REPEAT-CONTAINING PROTEIN PA4667"/>
    <property type="match status" value="1"/>
</dbReference>
<dbReference type="Pfam" id="PF12895">
    <property type="entry name" value="ANAPC3"/>
    <property type="match status" value="1"/>
</dbReference>
<dbReference type="RefSeq" id="WP_080319463.1">
    <property type="nucleotide sequence ID" value="NZ_MTBC01000008.1"/>
</dbReference>
<keyword evidence="6" id="KW-1185">Reference proteome</keyword>
<dbReference type="PANTHER" id="PTHR45586:SF1">
    <property type="entry name" value="LIPOPOLYSACCHARIDE ASSEMBLY PROTEIN B"/>
    <property type="match status" value="1"/>
</dbReference>
<keyword evidence="1" id="KW-0677">Repeat</keyword>
<dbReference type="InterPro" id="IPR011990">
    <property type="entry name" value="TPR-like_helical_dom_sf"/>
</dbReference>
<dbReference type="PROSITE" id="PS50005">
    <property type="entry name" value="TPR"/>
    <property type="match status" value="3"/>
</dbReference>
<comment type="caution">
    <text evidence="5">The sequence shown here is derived from an EMBL/GenBank/DDBJ whole genome shotgun (WGS) entry which is preliminary data.</text>
</comment>
<keyword evidence="2 3" id="KW-0802">TPR repeat</keyword>
<dbReference type="InterPro" id="IPR051012">
    <property type="entry name" value="CellSynth/LPSAsmb/PSIAsmb"/>
</dbReference>
<gene>
    <name evidence="5" type="ORF">BUL40_11995</name>
</gene>
<protein>
    <submittedName>
        <fullName evidence="5">Uncharacterized protein</fullName>
    </submittedName>
</protein>
<reference evidence="5 6" key="1">
    <citation type="submission" date="2016-12" db="EMBL/GenBank/DDBJ databases">
        <authorList>
            <person name="Song W.-J."/>
            <person name="Kurnit D.M."/>
        </authorList>
    </citation>
    <scope>NUCLEOTIDE SEQUENCE [LARGE SCALE GENOMIC DNA]</scope>
    <source>
        <strain evidence="5 6">HSG9</strain>
    </source>
</reference>
<feature type="signal peptide" evidence="4">
    <location>
        <begin position="1"/>
        <end position="21"/>
    </location>
</feature>
<dbReference type="SMART" id="SM00671">
    <property type="entry name" value="SEL1"/>
    <property type="match status" value="4"/>
</dbReference>
<keyword evidence="4" id="KW-0732">Signal</keyword>
<dbReference type="SMART" id="SM00028">
    <property type="entry name" value="TPR"/>
    <property type="match status" value="11"/>
</dbReference>
<sequence length="1007" mass="114997">MNRKTLYLSLFGVLFTALSFAQETKIYTHQNKSYLDALELYNNEQYQAAQALFMKVKETSNDYETKANSTYYVANAAIRLNQRGADDLMEDFVERYPTSTKRNSAFMDVADYYFETGKYPYALKWYKKVEQDKMSRKDQERFNFNTGYSYYAANRPKEAEKYLAKVANSNKYGSQAKYYLGYISYEQDDYDSANERFDEINDPEILEEKLSYYQADLNFKLGNFDKAIAMAKKQLPKSDRREVSELNKIIGESYFNLEQYQEAIPYLKEYKGKRGKWNNTDFYLLGYSYYKIGDFEQAIGQFNKIVNGTNAVAQNAYYHLAECYLKLDKKSEALNAFKNAASMEFSADIKKDAFLNYARLSYEIGNPYEPVPQVIMAYLETYLKDNNEEELKNLLVDSYITSKNFAGAMKLLKDNPSFADEATYQKVAYFRGVELFTDGDYKDAVDAFEIAVKKNGTNEIKGKSQYWLAESLYRLNQFNEALAEFNSFKRDYKNLEGNEVQLINYNLGYTYFKLKDYGNAVTFFKSAANNAQLEDAIKTDALIRLGDTYFVSSNYTAAISAYDEASKLNGPERDYAVYQKAMSTGFLGNNTAKIEQLNAFNSRYGNSSLRDDALFELANTYVKTNKEAQGLATYDKVLQEFSTSKFAPQALLRQGLVHYNANRNEQAIGKFKHVVAEYPNSQEALQAVSTAKLVYVDMGKVDEYAEWAKNLDFVEVTDSELEEASYEAADRKYVEGKTDQAIKSFESYLKQFPNGAHATQAHFTLAQLYFGQGNKQKALPHYKAVAQQGGGEFVEQALTRVCEIYVGNADYKNAIPYLQQLEKEAEISQNRTFAQSNLMKGYYEQKDYTKTLAYANKVLAVPNIDNRIKSDAKIMIAKSAIETGDEALAEETFAEVKSIATGKVGAEAWYYDAFFKNRNGNYEASNTSVQKLVKDFSSYKEWAGKGLIVMAKNFNALDDAFQATYILENVLENFKEYPEIIAQAKGELALIKSQEAERNASVDPNEN</sequence>
<feature type="chain" id="PRO_5012551224" evidence="4">
    <location>
        <begin position="22"/>
        <end position="1007"/>
    </location>
</feature>
<dbReference type="Pfam" id="PF13181">
    <property type="entry name" value="TPR_8"/>
    <property type="match status" value="1"/>
</dbReference>
<dbReference type="InterPro" id="IPR019734">
    <property type="entry name" value="TPR_rpt"/>
</dbReference>
<organism evidence="5 6">
    <name type="scientific">Croceivirga radicis</name>
    <dbReference type="NCBI Taxonomy" id="1929488"/>
    <lineage>
        <taxon>Bacteria</taxon>
        <taxon>Pseudomonadati</taxon>
        <taxon>Bacteroidota</taxon>
        <taxon>Flavobacteriia</taxon>
        <taxon>Flavobacteriales</taxon>
        <taxon>Flavobacteriaceae</taxon>
        <taxon>Croceivirga</taxon>
    </lineage>
</organism>
<evidence type="ECO:0000313" key="5">
    <source>
        <dbReference type="EMBL" id="OQD42137.1"/>
    </source>
</evidence>
<evidence type="ECO:0000256" key="1">
    <source>
        <dbReference type="ARBA" id="ARBA00022737"/>
    </source>
</evidence>
<evidence type="ECO:0000256" key="3">
    <source>
        <dbReference type="PROSITE-ProRule" id="PRU00339"/>
    </source>
</evidence>
<accession>A0A1V6LQ28</accession>